<sequence length="474" mass="51035">MKKIWPFLITGLLSIGIALGFFSILTRPVVVVQPVSPKTVLTNQPPFAFTSGQSLPITGPDMIMAANVSKQAVVYIESRTVSSTGYFSRKSYSGSTGSGVVISENGYIATNHHVIEDGGEIIVLLENGHEYPAKLMGSDPSTDLALLKIEATGLPYLMFGNSDSLMVGEWVIAVGNPFKLYSTVTAGIVSAKSRNINILDQGGIESFIQTDAAVNPGNSGGALVNTRGQLVGINTAIMTYSGQYEGFSFAIPSNLAKKVLEDIRQYGSAHRGWLGVVIRPLDNTSAQDAGLNEVSGVVIEKVNENSAAEEGGLRSGDVIVNIDGKKIVSSPDFMGIIGQHRPGDLININYYREGKIRQAKIKLSDSQNGIARDIATSKAPDQILKEIGMDVRDLNENEEARLSREGVMVNSITEGSQIEGVNMEENFIITQINGVPVNNVNDFKAELQHAGSSIYLQGYYEQFQGDFAYSLDLK</sequence>
<keyword evidence="2" id="KW-0645">Protease</keyword>
<dbReference type="PANTHER" id="PTHR22939">
    <property type="entry name" value="SERINE PROTEASE FAMILY S1C HTRA-RELATED"/>
    <property type="match status" value="1"/>
</dbReference>
<organism evidence="5 6">
    <name type="scientific">Candidatus Opimibacter skivensis</name>
    <dbReference type="NCBI Taxonomy" id="2982028"/>
    <lineage>
        <taxon>Bacteria</taxon>
        <taxon>Pseudomonadati</taxon>
        <taxon>Bacteroidota</taxon>
        <taxon>Saprospiria</taxon>
        <taxon>Saprospirales</taxon>
        <taxon>Saprospiraceae</taxon>
        <taxon>Candidatus Opimibacter</taxon>
    </lineage>
</organism>
<dbReference type="Pfam" id="PF13365">
    <property type="entry name" value="Trypsin_2"/>
    <property type="match status" value="1"/>
</dbReference>
<dbReference type="InterPro" id="IPR001940">
    <property type="entry name" value="Peptidase_S1C"/>
</dbReference>
<evidence type="ECO:0000313" key="6">
    <source>
        <dbReference type="Proteomes" id="UP000808337"/>
    </source>
</evidence>
<dbReference type="AlphaFoldDB" id="A0A9D7SWJ1"/>
<comment type="similarity">
    <text evidence="1">Belongs to the peptidase S1C family.</text>
</comment>
<keyword evidence="3" id="KW-0378">Hydrolase</keyword>
<evidence type="ECO:0000259" key="4">
    <source>
        <dbReference type="PROSITE" id="PS50106"/>
    </source>
</evidence>
<dbReference type="GO" id="GO:0006508">
    <property type="term" value="P:proteolysis"/>
    <property type="evidence" value="ECO:0007669"/>
    <property type="project" value="UniProtKB-KW"/>
</dbReference>
<dbReference type="Gene3D" id="2.40.10.120">
    <property type="match status" value="1"/>
</dbReference>
<evidence type="ECO:0000256" key="3">
    <source>
        <dbReference type="ARBA" id="ARBA00022801"/>
    </source>
</evidence>
<dbReference type="InterPro" id="IPR001478">
    <property type="entry name" value="PDZ"/>
</dbReference>
<dbReference type="EMBL" id="JADKGY010000029">
    <property type="protein sequence ID" value="MBK9984407.1"/>
    <property type="molecule type" value="Genomic_DNA"/>
</dbReference>
<comment type="caution">
    <text evidence="5">The sequence shown here is derived from an EMBL/GenBank/DDBJ whole genome shotgun (WGS) entry which is preliminary data.</text>
</comment>
<dbReference type="SMART" id="SM00228">
    <property type="entry name" value="PDZ"/>
    <property type="match status" value="2"/>
</dbReference>
<dbReference type="SUPFAM" id="SSF50494">
    <property type="entry name" value="Trypsin-like serine proteases"/>
    <property type="match status" value="1"/>
</dbReference>
<evidence type="ECO:0000313" key="5">
    <source>
        <dbReference type="EMBL" id="MBK9984407.1"/>
    </source>
</evidence>
<dbReference type="PANTHER" id="PTHR22939:SF129">
    <property type="entry name" value="SERINE PROTEASE HTRA2, MITOCHONDRIAL"/>
    <property type="match status" value="1"/>
</dbReference>
<accession>A0A9D7SWJ1</accession>
<reference evidence="5 6" key="1">
    <citation type="submission" date="2020-10" db="EMBL/GenBank/DDBJ databases">
        <title>Connecting structure to function with the recovery of over 1000 high-quality activated sludge metagenome-assembled genomes encoding full-length rRNA genes using long-read sequencing.</title>
        <authorList>
            <person name="Singleton C.M."/>
            <person name="Petriglieri F."/>
            <person name="Kristensen J.M."/>
            <person name="Kirkegaard R.H."/>
            <person name="Michaelsen T.Y."/>
            <person name="Andersen M.H."/>
            <person name="Karst S.M."/>
            <person name="Dueholm M.S."/>
            <person name="Nielsen P.H."/>
            <person name="Albertsen M."/>
        </authorList>
    </citation>
    <scope>NUCLEOTIDE SEQUENCE [LARGE SCALE GENOMIC DNA]</scope>
    <source>
        <strain evidence="5">Ribe_18-Q3-R11-54_MAXAC.273</strain>
    </source>
</reference>
<evidence type="ECO:0000256" key="1">
    <source>
        <dbReference type="ARBA" id="ARBA00010541"/>
    </source>
</evidence>
<dbReference type="Proteomes" id="UP000808337">
    <property type="component" value="Unassembled WGS sequence"/>
</dbReference>
<dbReference type="InterPro" id="IPR009003">
    <property type="entry name" value="Peptidase_S1_PA"/>
</dbReference>
<dbReference type="GO" id="GO:0004252">
    <property type="term" value="F:serine-type endopeptidase activity"/>
    <property type="evidence" value="ECO:0007669"/>
    <property type="project" value="InterPro"/>
</dbReference>
<protein>
    <submittedName>
        <fullName evidence="5">Trypsin-like peptidase domain-containing protein</fullName>
    </submittedName>
</protein>
<dbReference type="InterPro" id="IPR036034">
    <property type="entry name" value="PDZ_sf"/>
</dbReference>
<feature type="domain" description="PDZ" evidence="4">
    <location>
        <begin position="271"/>
        <end position="327"/>
    </location>
</feature>
<dbReference type="PROSITE" id="PS50106">
    <property type="entry name" value="PDZ"/>
    <property type="match status" value="1"/>
</dbReference>
<proteinExistence type="inferred from homology"/>
<dbReference type="Pfam" id="PF13180">
    <property type="entry name" value="PDZ_2"/>
    <property type="match status" value="1"/>
</dbReference>
<evidence type="ECO:0000256" key="2">
    <source>
        <dbReference type="ARBA" id="ARBA00022670"/>
    </source>
</evidence>
<dbReference type="Gene3D" id="2.30.42.10">
    <property type="match status" value="2"/>
</dbReference>
<dbReference type="SUPFAM" id="SSF50156">
    <property type="entry name" value="PDZ domain-like"/>
    <property type="match status" value="2"/>
</dbReference>
<gene>
    <name evidence="5" type="ORF">IPP15_18905</name>
</gene>
<name>A0A9D7SWJ1_9BACT</name>
<dbReference type="PRINTS" id="PR00834">
    <property type="entry name" value="PROTEASES2C"/>
</dbReference>